<keyword evidence="2" id="KW-1185">Reference proteome</keyword>
<evidence type="ECO:0000313" key="2">
    <source>
        <dbReference type="Proteomes" id="UP001162483"/>
    </source>
</evidence>
<evidence type="ECO:0000313" key="1">
    <source>
        <dbReference type="EMBL" id="CAI9616997.1"/>
    </source>
</evidence>
<name>A0ABN9H7P8_9NEOB</name>
<organism evidence="1 2">
    <name type="scientific">Staurois parvus</name>
    <dbReference type="NCBI Taxonomy" id="386267"/>
    <lineage>
        <taxon>Eukaryota</taxon>
        <taxon>Metazoa</taxon>
        <taxon>Chordata</taxon>
        <taxon>Craniata</taxon>
        <taxon>Vertebrata</taxon>
        <taxon>Euteleostomi</taxon>
        <taxon>Amphibia</taxon>
        <taxon>Batrachia</taxon>
        <taxon>Anura</taxon>
        <taxon>Neobatrachia</taxon>
        <taxon>Ranoidea</taxon>
        <taxon>Ranidae</taxon>
        <taxon>Staurois</taxon>
    </lineage>
</organism>
<protein>
    <submittedName>
        <fullName evidence="1">Uncharacterized protein</fullName>
    </submittedName>
</protein>
<dbReference type="Proteomes" id="UP001162483">
    <property type="component" value="Unassembled WGS sequence"/>
</dbReference>
<gene>
    <name evidence="1" type="ORF">SPARVUS_LOCUS15485493</name>
</gene>
<feature type="non-terminal residue" evidence="1">
    <location>
        <position position="60"/>
    </location>
</feature>
<comment type="caution">
    <text evidence="1">The sequence shown here is derived from an EMBL/GenBank/DDBJ whole genome shotgun (WGS) entry which is preliminary data.</text>
</comment>
<accession>A0ABN9H7P8</accession>
<reference evidence="1" key="1">
    <citation type="submission" date="2023-05" db="EMBL/GenBank/DDBJ databases">
        <authorList>
            <person name="Stuckert A."/>
        </authorList>
    </citation>
    <scope>NUCLEOTIDE SEQUENCE</scope>
</reference>
<sequence length="60" mass="6762">MVSPPLLKTVHDFKGTVQSESLLYQGLFSPNCIILHLEILNCSFQCFNQFYSNSSSCSML</sequence>
<proteinExistence type="predicted"/>
<dbReference type="EMBL" id="CATNWA010020157">
    <property type="protein sequence ID" value="CAI9616997.1"/>
    <property type="molecule type" value="Genomic_DNA"/>
</dbReference>